<feature type="region of interest" description="Disordered" evidence="1">
    <location>
        <begin position="193"/>
        <end position="232"/>
    </location>
</feature>
<dbReference type="Proteomes" id="UP000244722">
    <property type="component" value="Unassembled WGS sequence"/>
</dbReference>
<proteinExistence type="predicted"/>
<organism evidence="2 3">
    <name type="scientific">Tuber borchii</name>
    <name type="common">White truffle</name>
    <dbReference type="NCBI Taxonomy" id="42251"/>
    <lineage>
        <taxon>Eukaryota</taxon>
        <taxon>Fungi</taxon>
        <taxon>Dikarya</taxon>
        <taxon>Ascomycota</taxon>
        <taxon>Pezizomycotina</taxon>
        <taxon>Pezizomycetes</taxon>
        <taxon>Pezizales</taxon>
        <taxon>Tuberaceae</taxon>
        <taxon>Tuber</taxon>
    </lineage>
</organism>
<dbReference type="STRING" id="42251.A0A2T6ZGS6"/>
<comment type="caution">
    <text evidence="2">The sequence shown here is derived from an EMBL/GenBank/DDBJ whole genome shotgun (WGS) entry which is preliminary data.</text>
</comment>
<dbReference type="EMBL" id="NESQ01000279">
    <property type="protein sequence ID" value="PUU74682.1"/>
    <property type="molecule type" value="Genomic_DNA"/>
</dbReference>
<accession>A0A2T6ZGS6</accession>
<evidence type="ECO:0000256" key="1">
    <source>
        <dbReference type="SAM" id="MobiDB-lite"/>
    </source>
</evidence>
<keyword evidence="3" id="KW-1185">Reference proteome</keyword>
<evidence type="ECO:0000313" key="3">
    <source>
        <dbReference type="Proteomes" id="UP000244722"/>
    </source>
</evidence>
<feature type="region of interest" description="Disordered" evidence="1">
    <location>
        <begin position="284"/>
        <end position="315"/>
    </location>
</feature>
<gene>
    <name evidence="2" type="ORF">B9Z19DRAFT_410189</name>
</gene>
<evidence type="ECO:0000313" key="2">
    <source>
        <dbReference type="EMBL" id="PUU74682.1"/>
    </source>
</evidence>
<protein>
    <submittedName>
        <fullName evidence="2">Uncharacterized protein</fullName>
    </submittedName>
</protein>
<dbReference type="OrthoDB" id="5384756at2759"/>
<name>A0A2T6ZGS6_TUBBO</name>
<reference evidence="2 3" key="1">
    <citation type="submission" date="2017-04" db="EMBL/GenBank/DDBJ databases">
        <title>Draft genome sequence of Tuber borchii Vittad., a whitish edible truffle.</title>
        <authorList>
            <consortium name="DOE Joint Genome Institute"/>
            <person name="Murat C."/>
            <person name="Kuo A."/>
            <person name="Barry K.W."/>
            <person name="Clum A."/>
            <person name="Dockter R.B."/>
            <person name="Fauchery L."/>
            <person name="Iotti M."/>
            <person name="Kohler A."/>
            <person name="Labutti K."/>
            <person name="Lindquist E.A."/>
            <person name="Lipzen A."/>
            <person name="Ohm R.A."/>
            <person name="Wang M."/>
            <person name="Grigoriev I.V."/>
            <person name="Zambonelli A."/>
            <person name="Martin F.M."/>
        </authorList>
    </citation>
    <scope>NUCLEOTIDE SEQUENCE [LARGE SCALE GENOMIC DNA]</scope>
    <source>
        <strain evidence="2 3">Tbo3840</strain>
    </source>
</reference>
<feature type="compositionally biased region" description="Basic and acidic residues" evidence="1">
    <location>
        <begin position="193"/>
        <end position="216"/>
    </location>
</feature>
<dbReference type="AlphaFoldDB" id="A0A2T6ZGS6"/>
<sequence>MLRGYSQTIVVPPRKLPMGDCGFVANTDPLVPAVYSSSRDSRCNCRNYWPSPNSAEMCACGHHACYHSAETTMAPATAAIIPSTPSTFLTIGAYASMMARIARLEQRFEAHELERRNQVAADKINLERLMGGLRELDERMIDLAERMEEAEERLFGDEGHGVALEARLHDLEGRTEELEEDIEAIKASVLEDEREREFETRESGIKQEAKDTKQEISRSTPSIPPPMKQGKGYYEEYKPRIPPVMMDEEEGCALEPDTDPEDPQIDMEAIFTQHAPDKVRVAKAVRRRLSHESIKTSGQLDPSPPVKRSRMACVD</sequence>